<dbReference type="PANTHER" id="PTHR42996">
    <property type="entry name" value="PHOSPHATE-BINDING PROTEIN PSTS"/>
    <property type="match status" value="1"/>
</dbReference>
<feature type="binding site" evidence="5">
    <location>
        <position position="103"/>
    </location>
    <ligand>
        <name>phosphate</name>
        <dbReference type="ChEBI" id="CHEBI:43474"/>
    </ligand>
</feature>
<dbReference type="PROSITE" id="PS51257">
    <property type="entry name" value="PROKAR_LIPOPROTEIN"/>
    <property type="match status" value="1"/>
</dbReference>
<dbReference type="Gene3D" id="3.40.190.10">
    <property type="entry name" value="Periplasmic binding protein-like II"/>
    <property type="match status" value="2"/>
</dbReference>
<sequence>MDSKRSSAAFAVFAAGALLVAGCGTDQNIPSGGINPALEGLQVECGEQSISAEGSSAQKNAMDVFARDYSLKCPGEQLNYTKSGSGKGVSAFNSGQIDFGGSDSPLDPEDGEDKEAAARCGGNPAWNIPMVFGPVALSYNIPGVDDLTLSPEVAAGIYQGKITSWNDPAIQQLNPGTELPDLDIVPFFRSDESGTSENFQEYLTTATDGAWTGEGKQFEPAPGVGQGRDGSDQVAQSVQGTPGGFTYAEWSFPKNLGLGIAKVDSGSGPVELSTENVGKAIESAEIGGEGHDLRVDLDSIYGNDAPGVYPIVLNTYEVVCSQGYDPETAKAVKALLTVAANADPDQLEEAGYAALPEGFKQKVLDAVDAIA</sequence>
<evidence type="ECO:0000256" key="5">
    <source>
        <dbReference type="PIRSR" id="PIRSR002756-1"/>
    </source>
</evidence>
<evidence type="ECO:0000313" key="9">
    <source>
        <dbReference type="Proteomes" id="UP000598360"/>
    </source>
</evidence>
<dbReference type="InterPro" id="IPR024370">
    <property type="entry name" value="PBP_domain"/>
</dbReference>
<comment type="similarity">
    <text evidence="1 4">Belongs to the PstS family.</text>
</comment>
<dbReference type="GO" id="GO:0042301">
    <property type="term" value="F:phosphate ion binding"/>
    <property type="evidence" value="ECO:0007669"/>
    <property type="project" value="InterPro"/>
</dbReference>
<feature type="binding site" evidence="5">
    <location>
        <begin position="193"/>
        <end position="195"/>
    </location>
    <ligand>
        <name>phosphate</name>
        <dbReference type="ChEBI" id="CHEBI:43474"/>
    </ligand>
</feature>
<dbReference type="PANTHER" id="PTHR42996:SF1">
    <property type="entry name" value="PHOSPHATE-BINDING PROTEIN PSTS"/>
    <property type="match status" value="1"/>
</dbReference>
<gene>
    <name evidence="8" type="primary">pstS</name>
    <name evidence="8" type="ORF">IQ251_10080</name>
</gene>
<evidence type="ECO:0000256" key="4">
    <source>
        <dbReference type="PIRNR" id="PIRNR002756"/>
    </source>
</evidence>
<dbReference type="AlphaFoldDB" id="A0A929BBV2"/>
<dbReference type="InterPro" id="IPR005673">
    <property type="entry name" value="ABC_phos-bd_PstS"/>
</dbReference>
<feature type="region of interest" description="Disordered" evidence="6">
    <location>
        <begin position="211"/>
        <end position="240"/>
    </location>
</feature>
<reference evidence="8" key="1">
    <citation type="submission" date="2020-10" db="EMBL/GenBank/DDBJ databases">
        <title>Diversity and distribution of actinomycetes associated with coral in the coast of Hainan.</title>
        <authorList>
            <person name="Li F."/>
        </authorList>
    </citation>
    <scope>NUCLEOTIDE SEQUENCE</scope>
    <source>
        <strain evidence="8">HNM0983</strain>
    </source>
</reference>
<dbReference type="Pfam" id="PF12849">
    <property type="entry name" value="PBP_like_2"/>
    <property type="match status" value="1"/>
</dbReference>
<keyword evidence="2 4" id="KW-0813">Transport</keyword>
<evidence type="ECO:0000256" key="2">
    <source>
        <dbReference type="ARBA" id="ARBA00022448"/>
    </source>
</evidence>
<evidence type="ECO:0000259" key="7">
    <source>
        <dbReference type="Pfam" id="PF12849"/>
    </source>
</evidence>
<dbReference type="PIRSF" id="PIRSF002756">
    <property type="entry name" value="PstS"/>
    <property type="match status" value="1"/>
</dbReference>
<dbReference type="GO" id="GO:0043190">
    <property type="term" value="C:ATP-binding cassette (ABC) transporter complex"/>
    <property type="evidence" value="ECO:0007669"/>
    <property type="project" value="InterPro"/>
</dbReference>
<evidence type="ECO:0000256" key="1">
    <source>
        <dbReference type="ARBA" id="ARBA00008725"/>
    </source>
</evidence>
<name>A0A929BBV2_9PSEU</name>
<dbReference type="CDD" id="cd13565">
    <property type="entry name" value="PBP2_PstS"/>
    <property type="match status" value="1"/>
</dbReference>
<dbReference type="Proteomes" id="UP000598360">
    <property type="component" value="Unassembled WGS sequence"/>
</dbReference>
<evidence type="ECO:0000313" key="8">
    <source>
        <dbReference type="EMBL" id="MBE9374793.1"/>
    </source>
</evidence>
<keyword evidence="3 4" id="KW-0592">Phosphate transport</keyword>
<feature type="binding site" evidence="5">
    <location>
        <position position="85"/>
    </location>
    <ligand>
        <name>phosphate</name>
        <dbReference type="ChEBI" id="CHEBI:43474"/>
    </ligand>
</feature>
<feature type="binding site" evidence="5">
    <location>
        <begin position="55"/>
        <end position="57"/>
    </location>
    <ligand>
        <name>phosphate</name>
        <dbReference type="ChEBI" id="CHEBI:43474"/>
    </ligand>
</feature>
<dbReference type="NCBIfam" id="TIGR00975">
    <property type="entry name" value="3a0107s03"/>
    <property type="match status" value="1"/>
</dbReference>
<dbReference type="SUPFAM" id="SSF53850">
    <property type="entry name" value="Periplasmic binding protein-like II"/>
    <property type="match status" value="1"/>
</dbReference>
<dbReference type="EMBL" id="JADEYC010000015">
    <property type="protein sequence ID" value="MBE9374793.1"/>
    <property type="molecule type" value="Genomic_DNA"/>
</dbReference>
<keyword evidence="9" id="KW-1185">Reference proteome</keyword>
<accession>A0A929BBV2</accession>
<comment type="caution">
    <text evidence="8">The sequence shown here is derived from an EMBL/GenBank/DDBJ whole genome shotgun (WGS) entry which is preliminary data.</text>
</comment>
<proteinExistence type="inferred from homology"/>
<dbReference type="RefSeq" id="WP_193928231.1">
    <property type="nucleotide sequence ID" value="NZ_JADEYC010000015.1"/>
</dbReference>
<dbReference type="GO" id="GO:0035435">
    <property type="term" value="P:phosphate ion transmembrane transport"/>
    <property type="evidence" value="ECO:0007669"/>
    <property type="project" value="InterPro"/>
</dbReference>
<dbReference type="InterPro" id="IPR050962">
    <property type="entry name" value="Phosphate-bind_PstS"/>
</dbReference>
<organism evidence="8 9">
    <name type="scientific">Saccharopolyspora montiporae</name>
    <dbReference type="NCBI Taxonomy" id="2781240"/>
    <lineage>
        <taxon>Bacteria</taxon>
        <taxon>Bacillati</taxon>
        <taxon>Actinomycetota</taxon>
        <taxon>Actinomycetes</taxon>
        <taxon>Pseudonocardiales</taxon>
        <taxon>Pseudonocardiaceae</taxon>
        <taxon>Saccharopolyspora</taxon>
    </lineage>
</organism>
<feature type="domain" description="PBP" evidence="7">
    <location>
        <begin position="48"/>
        <end position="338"/>
    </location>
</feature>
<evidence type="ECO:0000256" key="6">
    <source>
        <dbReference type="SAM" id="MobiDB-lite"/>
    </source>
</evidence>
<evidence type="ECO:0000256" key="3">
    <source>
        <dbReference type="ARBA" id="ARBA00022592"/>
    </source>
</evidence>
<protein>
    <recommendedName>
        <fullName evidence="4">Phosphate-binding protein</fullName>
    </recommendedName>
</protein>